<evidence type="ECO:0000256" key="8">
    <source>
        <dbReference type="ARBA" id="ARBA00022692"/>
    </source>
</evidence>
<evidence type="ECO:0000256" key="16">
    <source>
        <dbReference type="SAM" id="Phobius"/>
    </source>
</evidence>
<evidence type="ECO:0000256" key="13">
    <source>
        <dbReference type="ARBA" id="ARBA00023264"/>
    </source>
</evidence>
<keyword evidence="18" id="KW-1185">Reference proteome</keyword>
<protein>
    <recommendedName>
        <fullName evidence="5">CDP-diacylglycerol--serine O-phosphatidyltransferase</fullName>
        <ecNumber evidence="4">2.7.8.8</ecNumber>
    </recommendedName>
    <alternativeName>
        <fullName evidence="14">Phosphatidylserine synthase</fullName>
    </alternativeName>
</protein>
<comment type="similarity">
    <text evidence="3 15">Belongs to the CDP-alcohol phosphatidyltransferase class-I family.</text>
</comment>
<reference evidence="17" key="1">
    <citation type="submission" date="2021-12" db="EMBL/GenBank/DDBJ databases">
        <title>Alicyclobacillaceae gen. nov., sp. nov., isolated from chalcocite enrichment system.</title>
        <authorList>
            <person name="Jiang Z."/>
        </authorList>
    </citation>
    <scope>NUCLEOTIDE SEQUENCE</scope>
    <source>
        <strain evidence="17">MYW30-H2</strain>
    </source>
</reference>
<evidence type="ECO:0000256" key="15">
    <source>
        <dbReference type="RuleBase" id="RU003750"/>
    </source>
</evidence>
<dbReference type="NCBIfam" id="TIGR00473">
    <property type="entry name" value="pssA"/>
    <property type="match status" value="1"/>
</dbReference>
<dbReference type="RefSeq" id="WP_347438558.1">
    <property type="nucleotide sequence ID" value="NZ_CP089291.1"/>
</dbReference>
<dbReference type="Proteomes" id="UP000830167">
    <property type="component" value="Chromosome"/>
</dbReference>
<feature type="transmembrane region" description="Helical" evidence="16">
    <location>
        <begin position="179"/>
        <end position="195"/>
    </location>
</feature>
<sequence>MWLKLLPNVFTLGNLFLGMIAILLASQGEYGGAALLIIVGMVLDGVDGRIARMFHVQSEFGKELDSLSDIVTFGIAPAVLMYAVVLHQFGWIGIVLSCIFPGCGALRLARFNTQSKTTNYFIGLPITAAGGVLATLALYMPLLPKAHMILPIAMMFLAYLMVSKVKYPNFKKLGIPKRVLFIAPLIVGIVVVVFYFHRDVLNRLIFLPLAVYALYGVQRKLRKVHKRDISDEVYDTIAK</sequence>
<keyword evidence="7 15" id="KW-0808">Transferase</keyword>
<dbReference type="Pfam" id="PF01066">
    <property type="entry name" value="CDP-OH_P_transf"/>
    <property type="match status" value="1"/>
</dbReference>
<organism evidence="17 18">
    <name type="scientific">Fodinisporobacter ferrooxydans</name>
    <dbReference type="NCBI Taxonomy" id="2901836"/>
    <lineage>
        <taxon>Bacteria</taxon>
        <taxon>Bacillati</taxon>
        <taxon>Bacillota</taxon>
        <taxon>Bacilli</taxon>
        <taxon>Bacillales</taxon>
        <taxon>Alicyclobacillaceae</taxon>
        <taxon>Fodinisporobacter</taxon>
    </lineage>
</organism>
<dbReference type="PANTHER" id="PTHR14269:SF61">
    <property type="entry name" value="CDP-DIACYLGLYCEROL--SERINE O-PHOSPHATIDYLTRANSFERASE"/>
    <property type="match status" value="1"/>
</dbReference>
<dbReference type="PANTHER" id="PTHR14269">
    <property type="entry name" value="CDP-DIACYLGLYCEROL--GLYCEROL-3-PHOSPHATE 3-PHOSPHATIDYLTRANSFERASE-RELATED"/>
    <property type="match status" value="1"/>
</dbReference>
<dbReference type="PROSITE" id="PS00379">
    <property type="entry name" value="CDP_ALCOHOL_P_TRANSF"/>
    <property type="match status" value="1"/>
</dbReference>
<keyword evidence="8 16" id="KW-0812">Transmembrane</keyword>
<keyword evidence="6" id="KW-0444">Lipid biosynthesis</keyword>
<feature type="transmembrane region" description="Helical" evidence="16">
    <location>
        <begin position="121"/>
        <end position="142"/>
    </location>
</feature>
<dbReference type="EC" id="2.7.8.8" evidence="4"/>
<keyword evidence="12" id="KW-0594">Phospholipid biosynthesis</keyword>
<name>A0ABY4CN82_9BACL</name>
<keyword evidence="13" id="KW-1208">Phospholipid metabolism</keyword>
<feature type="transmembrane region" description="Helical" evidence="16">
    <location>
        <begin position="5"/>
        <end position="24"/>
    </location>
</feature>
<evidence type="ECO:0000256" key="14">
    <source>
        <dbReference type="ARBA" id="ARBA00032361"/>
    </source>
</evidence>
<evidence type="ECO:0000313" key="18">
    <source>
        <dbReference type="Proteomes" id="UP000830167"/>
    </source>
</evidence>
<keyword evidence="11 16" id="KW-0472">Membrane</keyword>
<dbReference type="InterPro" id="IPR048254">
    <property type="entry name" value="CDP_ALCOHOL_P_TRANSF_CS"/>
</dbReference>
<comment type="catalytic activity">
    <reaction evidence="1">
        <text>a CDP-1,2-diacyl-sn-glycerol + L-serine = a 1,2-diacyl-sn-glycero-3-phospho-L-serine + CMP + H(+)</text>
        <dbReference type="Rhea" id="RHEA:16913"/>
        <dbReference type="ChEBI" id="CHEBI:15378"/>
        <dbReference type="ChEBI" id="CHEBI:33384"/>
        <dbReference type="ChEBI" id="CHEBI:57262"/>
        <dbReference type="ChEBI" id="CHEBI:58332"/>
        <dbReference type="ChEBI" id="CHEBI:60377"/>
        <dbReference type="EC" id="2.7.8.8"/>
    </reaction>
</comment>
<dbReference type="GO" id="GO:0003882">
    <property type="term" value="F:CDP-diacylglycerol-serine O-phosphatidyltransferase activity"/>
    <property type="evidence" value="ECO:0007669"/>
    <property type="project" value="UniProtKB-EC"/>
</dbReference>
<dbReference type="InterPro" id="IPR004533">
    <property type="entry name" value="CDP-diaglyc--ser_O-PTrfase"/>
</dbReference>
<evidence type="ECO:0000256" key="1">
    <source>
        <dbReference type="ARBA" id="ARBA00000287"/>
    </source>
</evidence>
<feature type="transmembrane region" description="Helical" evidence="16">
    <location>
        <begin position="148"/>
        <end position="167"/>
    </location>
</feature>
<dbReference type="EMBL" id="CP089291">
    <property type="protein sequence ID" value="UOF91868.1"/>
    <property type="molecule type" value="Genomic_DNA"/>
</dbReference>
<keyword evidence="9 16" id="KW-1133">Transmembrane helix</keyword>
<accession>A0ABY4CN82</accession>
<comment type="subcellular location">
    <subcellularLocation>
        <location evidence="2">Endomembrane system</location>
        <topology evidence="2">Multi-pass membrane protein</topology>
    </subcellularLocation>
</comment>
<evidence type="ECO:0000256" key="9">
    <source>
        <dbReference type="ARBA" id="ARBA00022989"/>
    </source>
</evidence>
<evidence type="ECO:0000256" key="2">
    <source>
        <dbReference type="ARBA" id="ARBA00004127"/>
    </source>
</evidence>
<evidence type="ECO:0000256" key="3">
    <source>
        <dbReference type="ARBA" id="ARBA00010441"/>
    </source>
</evidence>
<proteinExistence type="inferred from homology"/>
<evidence type="ECO:0000256" key="5">
    <source>
        <dbReference type="ARBA" id="ARBA00017171"/>
    </source>
</evidence>
<evidence type="ECO:0000256" key="12">
    <source>
        <dbReference type="ARBA" id="ARBA00023209"/>
    </source>
</evidence>
<evidence type="ECO:0000256" key="7">
    <source>
        <dbReference type="ARBA" id="ARBA00022679"/>
    </source>
</evidence>
<dbReference type="InterPro" id="IPR000462">
    <property type="entry name" value="CDP-OH_P_trans"/>
</dbReference>
<feature type="transmembrane region" description="Helical" evidence="16">
    <location>
        <begin position="201"/>
        <end position="217"/>
    </location>
</feature>
<evidence type="ECO:0000313" key="17">
    <source>
        <dbReference type="EMBL" id="UOF91868.1"/>
    </source>
</evidence>
<dbReference type="InterPro" id="IPR050324">
    <property type="entry name" value="CDP-alcohol_PTase-I"/>
</dbReference>
<gene>
    <name evidence="17" type="primary">pssA</name>
    <name evidence="17" type="ORF">LSG31_06410</name>
</gene>
<evidence type="ECO:0000256" key="10">
    <source>
        <dbReference type="ARBA" id="ARBA00023098"/>
    </source>
</evidence>
<evidence type="ECO:0000256" key="6">
    <source>
        <dbReference type="ARBA" id="ARBA00022516"/>
    </source>
</evidence>
<evidence type="ECO:0000256" key="4">
    <source>
        <dbReference type="ARBA" id="ARBA00013174"/>
    </source>
</evidence>
<keyword evidence="10" id="KW-0443">Lipid metabolism</keyword>
<dbReference type="Gene3D" id="1.20.120.1760">
    <property type="match status" value="1"/>
</dbReference>
<dbReference type="InterPro" id="IPR043130">
    <property type="entry name" value="CDP-OH_PTrfase_TM_dom"/>
</dbReference>
<evidence type="ECO:0000256" key="11">
    <source>
        <dbReference type="ARBA" id="ARBA00023136"/>
    </source>
</evidence>